<reference evidence="1 2" key="1">
    <citation type="journal article" date="2016" name="Nat. Commun.">
        <title>Thousands of microbial genomes shed light on interconnected biogeochemical processes in an aquifer system.</title>
        <authorList>
            <person name="Anantharaman K."/>
            <person name="Brown C.T."/>
            <person name="Hug L.A."/>
            <person name="Sharon I."/>
            <person name="Castelle C.J."/>
            <person name="Probst A.J."/>
            <person name="Thomas B.C."/>
            <person name="Singh A."/>
            <person name="Wilkins M.J."/>
            <person name="Karaoz U."/>
            <person name="Brodie E.L."/>
            <person name="Williams K.H."/>
            <person name="Hubbard S.S."/>
            <person name="Banfield J.F."/>
        </authorList>
    </citation>
    <scope>NUCLEOTIDE SEQUENCE [LARGE SCALE GENOMIC DNA]</scope>
</reference>
<gene>
    <name evidence="1" type="ORF">A3D65_03380</name>
</gene>
<protein>
    <submittedName>
        <fullName evidence="1">Uncharacterized protein</fullName>
    </submittedName>
</protein>
<evidence type="ECO:0000313" key="2">
    <source>
        <dbReference type="Proteomes" id="UP000177996"/>
    </source>
</evidence>
<dbReference type="GO" id="GO:0016020">
    <property type="term" value="C:membrane"/>
    <property type="evidence" value="ECO:0007669"/>
    <property type="project" value="InterPro"/>
</dbReference>
<dbReference type="InterPro" id="IPR009248">
    <property type="entry name" value="SbmA_BacA"/>
</dbReference>
<dbReference type="GO" id="GO:1904680">
    <property type="term" value="F:peptide transmembrane transporter activity"/>
    <property type="evidence" value="ECO:0007669"/>
    <property type="project" value="InterPro"/>
</dbReference>
<comment type="caution">
    <text evidence="1">The sequence shown here is derived from an EMBL/GenBank/DDBJ whole genome shotgun (WGS) entry which is preliminary data.</text>
</comment>
<accession>A0A1G2D980</accession>
<organism evidence="1 2">
    <name type="scientific">Candidatus Lloydbacteria bacterium RIFCSPHIGHO2_02_FULL_50_13</name>
    <dbReference type="NCBI Taxonomy" id="1798661"/>
    <lineage>
        <taxon>Bacteria</taxon>
        <taxon>Candidatus Lloydiibacteriota</taxon>
    </lineage>
</organism>
<dbReference type="AlphaFoldDB" id="A0A1G2D980"/>
<dbReference type="STRING" id="1798661.A3D65_03380"/>
<sequence length="83" mass="9451">MVVVPLIIMVPGLFNLKSAITLGVMMQVYNTFGEVNGSVSVVMNNWTTITEVRSIWRRLREFEVKLRLCEKKLHSQITSALRG</sequence>
<dbReference type="GO" id="GO:0015833">
    <property type="term" value="P:peptide transport"/>
    <property type="evidence" value="ECO:0007669"/>
    <property type="project" value="InterPro"/>
</dbReference>
<dbReference type="Proteomes" id="UP000177996">
    <property type="component" value="Unassembled WGS sequence"/>
</dbReference>
<evidence type="ECO:0000313" key="1">
    <source>
        <dbReference type="EMBL" id="OGZ10195.1"/>
    </source>
</evidence>
<name>A0A1G2D980_9BACT</name>
<dbReference type="Pfam" id="PF05992">
    <property type="entry name" value="SbmA_BacA"/>
    <property type="match status" value="1"/>
</dbReference>
<proteinExistence type="predicted"/>
<dbReference type="EMBL" id="MHLL01000012">
    <property type="protein sequence ID" value="OGZ10195.1"/>
    <property type="molecule type" value="Genomic_DNA"/>
</dbReference>